<reference evidence="4 5" key="1">
    <citation type="submission" date="2023-11" db="EMBL/GenBank/DDBJ databases">
        <title>Halocaridina rubra genome assembly.</title>
        <authorList>
            <person name="Smith C."/>
        </authorList>
    </citation>
    <scope>NUCLEOTIDE SEQUENCE [LARGE SCALE GENOMIC DNA]</scope>
    <source>
        <strain evidence="4">EP-1</strain>
        <tissue evidence="4">Whole</tissue>
    </source>
</reference>
<keyword evidence="2" id="KW-0812">Transmembrane</keyword>
<keyword evidence="2" id="KW-1133">Transmembrane helix</keyword>
<protein>
    <submittedName>
        <fullName evidence="4">Uncharacterized protein</fullName>
    </submittedName>
</protein>
<keyword evidence="2" id="KW-0472">Membrane</keyword>
<proteinExistence type="predicted"/>
<name>A0AAN8WJG5_HALRR</name>
<feature type="chain" id="PRO_5042928417" evidence="3">
    <location>
        <begin position="23"/>
        <end position="279"/>
    </location>
</feature>
<dbReference type="Proteomes" id="UP001381693">
    <property type="component" value="Unassembled WGS sequence"/>
</dbReference>
<feature type="signal peptide" evidence="3">
    <location>
        <begin position="1"/>
        <end position="22"/>
    </location>
</feature>
<evidence type="ECO:0000256" key="2">
    <source>
        <dbReference type="SAM" id="Phobius"/>
    </source>
</evidence>
<evidence type="ECO:0000256" key="3">
    <source>
        <dbReference type="SAM" id="SignalP"/>
    </source>
</evidence>
<dbReference type="AlphaFoldDB" id="A0AAN8WJG5"/>
<sequence>MFLSGWCLSILLVAAVSSNANAQLAVGPNGVSTPPINLLSVFKFLRDIFLAYMYPKEPSKQQPKPGIARKPSTENTGVTKQEDEVEGIDTNGNIVERFDFGCDNETEECATPVPEEYLHDAMIRTDHGGVVEEKTGSTQLVLGKWPILYIVFIITLFWLLIVIASPYVIAGESIGRREDDLFENSLVDQQDVFLLLAFLLGEVSENNACLERVVCMTPSKSSNYITISSMIFKSAKYLQSWGAPYSKRYVDLLERLNDVAHDGYSQHCESYFCPTVPNI</sequence>
<evidence type="ECO:0000313" key="5">
    <source>
        <dbReference type="Proteomes" id="UP001381693"/>
    </source>
</evidence>
<organism evidence="4 5">
    <name type="scientific">Halocaridina rubra</name>
    <name type="common">Hawaiian red shrimp</name>
    <dbReference type="NCBI Taxonomy" id="373956"/>
    <lineage>
        <taxon>Eukaryota</taxon>
        <taxon>Metazoa</taxon>
        <taxon>Ecdysozoa</taxon>
        <taxon>Arthropoda</taxon>
        <taxon>Crustacea</taxon>
        <taxon>Multicrustacea</taxon>
        <taxon>Malacostraca</taxon>
        <taxon>Eumalacostraca</taxon>
        <taxon>Eucarida</taxon>
        <taxon>Decapoda</taxon>
        <taxon>Pleocyemata</taxon>
        <taxon>Caridea</taxon>
        <taxon>Atyoidea</taxon>
        <taxon>Atyidae</taxon>
        <taxon>Halocaridina</taxon>
    </lineage>
</organism>
<evidence type="ECO:0000256" key="1">
    <source>
        <dbReference type="SAM" id="MobiDB-lite"/>
    </source>
</evidence>
<gene>
    <name evidence="4" type="ORF">SK128_003164</name>
</gene>
<feature type="region of interest" description="Disordered" evidence="1">
    <location>
        <begin position="58"/>
        <end position="86"/>
    </location>
</feature>
<keyword evidence="3" id="KW-0732">Signal</keyword>
<keyword evidence="5" id="KW-1185">Reference proteome</keyword>
<accession>A0AAN8WJG5</accession>
<evidence type="ECO:0000313" key="4">
    <source>
        <dbReference type="EMBL" id="KAK7067305.1"/>
    </source>
</evidence>
<dbReference type="EMBL" id="JAXCGZ010018880">
    <property type="protein sequence ID" value="KAK7067305.1"/>
    <property type="molecule type" value="Genomic_DNA"/>
</dbReference>
<feature type="transmembrane region" description="Helical" evidence="2">
    <location>
        <begin position="147"/>
        <end position="169"/>
    </location>
</feature>
<comment type="caution">
    <text evidence="4">The sequence shown here is derived from an EMBL/GenBank/DDBJ whole genome shotgun (WGS) entry which is preliminary data.</text>
</comment>